<proteinExistence type="predicted"/>
<organism evidence="2 3">
    <name type="scientific">Chaetoceros tenuissimus</name>
    <dbReference type="NCBI Taxonomy" id="426638"/>
    <lineage>
        <taxon>Eukaryota</taxon>
        <taxon>Sar</taxon>
        <taxon>Stramenopiles</taxon>
        <taxon>Ochrophyta</taxon>
        <taxon>Bacillariophyta</taxon>
        <taxon>Coscinodiscophyceae</taxon>
        <taxon>Chaetocerotophycidae</taxon>
        <taxon>Chaetocerotales</taxon>
        <taxon>Chaetocerotaceae</taxon>
        <taxon>Chaetoceros</taxon>
    </lineage>
</organism>
<keyword evidence="3" id="KW-1185">Reference proteome</keyword>
<feature type="compositionally biased region" description="Basic and acidic residues" evidence="1">
    <location>
        <begin position="325"/>
        <end position="337"/>
    </location>
</feature>
<gene>
    <name evidence="2" type="ORF">CTEN210_08088</name>
</gene>
<feature type="compositionally biased region" description="Polar residues" evidence="1">
    <location>
        <begin position="242"/>
        <end position="263"/>
    </location>
</feature>
<dbReference type="AlphaFoldDB" id="A0AAD3CSX6"/>
<feature type="region of interest" description="Disordered" evidence="1">
    <location>
        <begin position="30"/>
        <end position="79"/>
    </location>
</feature>
<evidence type="ECO:0000256" key="1">
    <source>
        <dbReference type="SAM" id="MobiDB-lite"/>
    </source>
</evidence>
<accession>A0AAD3CSX6</accession>
<feature type="compositionally biased region" description="Low complexity" evidence="1">
    <location>
        <begin position="264"/>
        <end position="279"/>
    </location>
</feature>
<feature type="compositionally biased region" description="Polar residues" evidence="1">
    <location>
        <begin position="56"/>
        <end position="70"/>
    </location>
</feature>
<feature type="compositionally biased region" description="Low complexity" evidence="1">
    <location>
        <begin position="286"/>
        <end position="310"/>
    </location>
</feature>
<evidence type="ECO:0000313" key="3">
    <source>
        <dbReference type="Proteomes" id="UP001054902"/>
    </source>
</evidence>
<feature type="compositionally biased region" description="Polar residues" evidence="1">
    <location>
        <begin position="311"/>
        <end position="324"/>
    </location>
</feature>
<evidence type="ECO:0000313" key="2">
    <source>
        <dbReference type="EMBL" id="GFH51612.1"/>
    </source>
</evidence>
<sequence>MILNSTNLSLLNSMNNGNGDFEANGMQMQESNQEKLNRGDKLPQMQHAPSGPVPMQFSQSSSYPGNTNGANRGWHPNQMLDEQNGQMEMNQDRNQQFLGESSFPDSSSMAYSESGRGMFGKRTYDSMQGIPGHRDDFTSKSDSHGMQFMNRGTMSMMLPPNNISVAPFQQTVSLQNLNQMQMPQNGSQFYSQIPQQNIRGPYRTTMHQAVSRCDVSSISKSDSSMLTASTGVKTSDGPLPNGMSSNRFYQTPSYTVPNPYNAKSSENGNSNLQGSQNNNTRNAPVSVSTSTAGTSSSSTNASGGSSSKATMVTSNATPDGGNSDQHSEKMMKAEPMMDARSMPGFSQQQPQQPMRTQMGQMQQPSFQTNQNFVTQVPYIQSSAYDAHSGMPMQPANQIIRVHGGANGFILGGGSHLTQIGGNDYVLVPASQIAFQDPTIFAGNNQIMPNNSYAGSMMKEQVPMMNTASSQFLASSTHQKQMKLQASLAKREKRMKSVVKEEDYVLEHFHTRKIMTLETSTDSIWLSPFLCFLRKECCEVFTAAEKDVLERRKSKQVRPGQVGIRCKFCAHLPHSNRVGRSSCFPSSVDRIYQSVTMMIREHFPICPEFPDETRRRYVVLKTDTKKGEMESKRHWVRSAESIGMKNTEVGIFLEGNKKAPIEKIEEGDENEASSDDSKEEV</sequence>
<comment type="caution">
    <text evidence="2">The sequence shown here is derived from an EMBL/GenBank/DDBJ whole genome shotgun (WGS) entry which is preliminary data.</text>
</comment>
<dbReference type="EMBL" id="BLLK01000045">
    <property type="protein sequence ID" value="GFH51612.1"/>
    <property type="molecule type" value="Genomic_DNA"/>
</dbReference>
<reference evidence="2 3" key="1">
    <citation type="journal article" date="2021" name="Sci. Rep.">
        <title>The genome of the diatom Chaetoceros tenuissimus carries an ancient integrated fragment of an extant virus.</title>
        <authorList>
            <person name="Hongo Y."/>
            <person name="Kimura K."/>
            <person name="Takaki Y."/>
            <person name="Yoshida Y."/>
            <person name="Baba S."/>
            <person name="Kobayashi G."/>
            <person name="Nagasaki K."/>
            <person name="Hano T."/>
            <person name="Tomaru Y."/>
        </authorList>
    </citation>
    <scope>NUCLEOTIDE SEQUENCE [LARGE SCALE GENOMIC DNA]</scope>
    <source>
        <strain evidence="2 3">NIES-3715</strain>
    </source>
</reference>
<feature type="region of interest" description="Disordered" evidence="1">
    <location>
        <begin position="216"/>
        <end position="364"/>
    </location>
</feature>
<name>A0AAD3CSX6_9STRA</name>
<feature type="compositionally biased region" description="Basic and acidic residues" evidence="1">
    <location>
        <begin position="32"/>
        <end position="41"/>
    </location>
</feature>
<feature type="compositionally biased region" description="Acidic residues" evidence="1">
    <location>
        <begin position="664"/>
        <end position="680"/>
    </location>
</feature>
<dbReference type="Proteomes" id="UP001054902">
    <property type="component" value="Unassembled WGS sequence"/>
</dbReference>
<feature type="region of interest" description="Disordered" evidence="1">
    <location>
        <begin position="659"/>
        <end position="680"/>
    </location>
</feature>
<protein>
    <submittedName>
        <fullName evidence="2">Uncharacterized protein</fullName>
    </submittedName>
</protein>
<feature type="compositionally biased region" description="Low complexity" evidence="1">
    <location>
        <begin position="347"/>
        <end position="364"/>
    </location>
</feature>